<evidence type="ECO:0000256" key="6">
    <source>
        <dbReference type="ARBA" id="ARBA00023125"/>
    </source>
</evidence>
<sequence length="514" mass="59993">MYKVLIVDDEPMIREGLPTLIPWTSHGFEIIDSASNGKEALEKYRNHQFDLIIADIRMPEMSGITLIETIREHDKDINFIILSGHADFEYARKAISARVVGYLLKPVDEDELIEYLEKLKKKLDQQHTLDELKMSNQTVLKNNFILSLLHDENVDQKTVEDELIAWQLNSKEYQIILLKFLSANNMDIDEVKQLLAQAFEPDRGALFSNDSGIGMILKDIPKTQESYQYLLETIKKIVHIYDPVISISEVVTSIEDLSEAFRQANQLLEHHFFFEERGFLSKDSKPIIPPQEVRMERADVYEAILDSYAEKLYFAIDIASQMGIEERLIEIAQLLVNERSTEDQIKRYYFRILSSVLNKCSAEKSEIQSVLSEVSESMVDIYKQTNLSQLMNYIQKLLMKIMSSLEYGDQHDQMKRLEDFILRNYHKHLKLEMLAEIFNYNSAYLGKLFKNHTGEYFNTYLDKVRIENAKKLLNQGFKVYQVAEQVGFTNVDYFHNKFKKYVGSSPSTYRKKVK</sequence>
<dbReference type="RefSeq" id="WP_264143725.1">
    <property type="nucleotide sequence ID" value="NZ_JAOYEY010000044.1"/>
</dbReference>
<evidence type="ECO:0000256" key="1">
    <source>
        <dbReference type="ARBA" id="ARBA00004496"/>
    </source>
</evidence>
<dbReference type="Pfam" id="PF00072">
    <property type="entry name" value="Response_reg"/>
    <property type="match status" value="1"/>
</dbReference>
<dbReference type="SUPFAM" id="SSF46689">
    <property type="entry name" value="Homeodomain-like"/>
    <property type="match status" value="2"/>
</dbReference>
<keyword evidence="7" id="KW-0804">Transcription</keyword>
<keyword evidence="4" id="KW-0902">Two-component regulatory system</keyword>
<dbReference type="InterPro" id="IPR011006">
    <property type="entry name" value="CheY-like_superfamily"/>
</dbReference>
<evidence type="ECO:0000313" key="12">
    <source>
        <dbReference type="Proteomes" id="UP001526147"/>
    </source>
</evidence>
<accession>A0ABT3DL09</accession>
<keyword evidence="12" id="KW-1185">Reference proteome</keyword>
<keyword evidence="2" id="KW-0963">Cytoplasm</keyword>
<dbReference type="PANTHER" id="PTHR42713:SF3">
    <property type="entry name" value="TRANSCRIPTIONAL REGULATORY PROTEIN HPTR"/>
    <property type="match status" value="1"/>
</dbReference>
<feature type="domain" description="Response regulatory" evidence="10">
    <location>
        <begin position="3"/>
        <end position="120"/>
    </location>
</feature>
<evidence type="ECO:0000256" key="3">
    <source>
        <dbReference type="ARBA" id="ARBA00022553"/>
    </source>
</evidence>
<reference evidence="11 12" key="1">
    <citation type="submission" date="2022-10" db="EMBL/GenBank/DDBJ databases">
        <title>Draft genome assembly of moderately radiation resistant bacterium Metabacillus halosaccharovorans.</title>
        <authorList>
            <person name="Pal S."/>
            <person name="Gopinathan A."/>
        </authorList>
    </citation>
    <scope>NUCLEOTIDE SEQUENCE [LARGE SCALE GENOMIC DNA]</scope>
    <source>
        <strain evidence="11 12">VITHBRA001</strain>
    </source>
</reference>
<evidence type="ECO:0000259" key="9">
    <source>
        <dbReference type="PROSITE" id="PS01124"/>
    </source>
</evidence>
<evidence type="ECO:0000256" key="2">
    <source>
        <dbReference type="ARBA" id="ARBA00022490"/>
    </source>
</evidence>
<comment type="subcellular location">
    <subcellularLocation>
        <location evidence="1">Cytoplasm</location>
    </subcellularLocation>
</comment>
<dbReference type="SMART" id="SM00448">
    <property type="entry name" value="REC"/>
    <property type="match status" value="1"/>
</dbReference>
<name>A0ABT3DL09_9BACI</name>
<dbReference type="EMBL" id="JAOYEY010000044">
    <property type="protein sequence ID" value="MCV9887337.1"/>
    <property type="molecule type" value="Genomic_DNA"/>
</dbReference>
<evidence type="ECO:0000256" key="7">
    <source>
        <dbReference type="ARBA" id="ARBA00023163"/>
    </source>
</evidence>
<dbReference type="InterPro" id="IPR020449">
    <property type="entry name" value="Tscrpt_reg_AraC-type_HTH"/>
</dbReference>
<dbReference type="PRINTS" id="PR00032">
    <property type="entry name" value="HTHARAC"/>
</dbReference>
<gene>
    <name evidence="11" type="ORF">OIH86_16985</name>
</gene>
<dbReference type="SUPFAM" id="SSF52172">
    <property type="entry name" value="CheY-like"/>
    <property type="match status" value="1"/>
</dbReference>
<evidence type="ECO:0000256" key="5">
    <source>
        <dbReference type="ARBA" id="ARBA00023015"/>
    </source>
</evidence>
<evidence type="ECO:0000256" key="8">
    <source>
        <dbReference type="PROSITE-ProRule" id="PRU00169"/>
    </source>
</evidence>
<keyword evidence="3 8" id="KW-0597">Phosphoprotein</keyword>
<dbReference type="SMART" id="SM00342">
    <property type="entry name" value="HTH_ARAC"/>
    <property type="match status" value="1"/>
</dbReference>
<feature type="modified residue" description="4-aspartylphosphate" evidence="8">
    <location>
        <position position="55"/>
    </location>
</feature>
<proteinExistence type="predicted"/>
<evidence type="ECO:0000256" key="4">
    <source>
        <dbReference type="ARBA" id="ARBA00023012"/>
    </source>
</evidence>
<keyword evidence="6" id="KW-0238">DNA-binding</keyword>
<dbReference type="InterPro" id="IPR018060">
    <property type="entry name" value="HTH_AraC"/>
</dbReference>
<dbReference type="InterPro" id="IPR001789">
    <property type="entry name" value="Sig_transdc_resp-reg_receiver"/>
</dbReference>
<dbReference type="Proteomes" id="UP001526147">
    <property type="component" value="Unassembled WGS sequence"/>
</dbReference>
<comment type="caution">
    <text evidence="11">The sequence shown here is derived from an EMBL/GenBank/DDBJ whole genome shotgun (WGS) entry which is preliminary data.</text>
</comment>
<dbReference type="InterPro" id="IPR051552">
    <property type="entry name" value="HptR"/>
</dbReference>
<organism evidence="11 12">
    <name type="scientific">Metabacillus halosaccharovorans</name>
    <dbReference type="NCBI Taxonomy" id="930124"/>
    <lineage>
        <taxon>Bacteria</taxon>
        <taxon>Bacillati</taxon>
        <taxon>Bacillota</taxon>
        <taxon>Bacilli</taxon>
        <taxon>Bacillales</taxon>
        <taxon>Bacillaceae</taxon>
        <taxon>Metabacillus</taxon>
    </lineage>
</organism>
<dbReference type="PANTHER" id="PTHR42713">
    <property type="entry name" value="HISTIDINE KINASE-RELATED"/>
    <property type="match status" value="1"/>
</dbReference>
<dbReference type="PROSITE" id="PS50110">
    <property type="entry name" value="RESPONSE_REGULATORY"/>
    <property type="match status" value="1"/>
</dbReference>
<protein>
    <submittedName>
        <fullName evidence="11">Response regulator transcription factor</fullName>
    </submittedName>
</protein>
<dbReference type="Gene3D" id="1.10.10.60">
    <property type="entry name" value="Homeodomain-like"/>
    <property type="match status" value="2"/>
</dbReference>
<dbReference type="CDD" id="cd17536">
    <property type="entry name" value="REC_YesN-like"/>
    <property type="match status" value="1"/>
</dbReference>
<dbReference type="Gene3D" id="3.40.50.2300">
    <property type="match status" value="1"/>
</dbReference>
<keyword evidence="5" id="KW-0805">Transcription regulation</keyword>
<evidence type="ECO:0000313" key="11">
    <source>
        <dbReference type="EMBL" id="MCV9887337.1"/>
    </source>
</evidence>
<evidence type="ECO:0000259" key="10">
    <source>
        <dbReference type="PROSITE" id="PS50110"/>
    </source>
</evidence>
<dbReference type="PROSITE" id="PS01124">
    <property type="entry name" value="HTH_ARAC_FAMILY_2"/>
    <property type="match status" value="1"/>
</dbReference>
<dbReference type="Pfam" id="PF12833">
    <property type="entry name" value="HTH_18"/>
    <property type="match status" value="1"/>
</dbReference>
<dbReference type="InterPro" id="IPR009057">
    <property type="entry name" value="Homeodomain-like_sf"/>
</dbReference>
<dbReference type="InterPro" id="IPR018062">
    <property type="entry name" value="HTH_AraC-typ_CS"/>
</dbReference>
<feature type="domain" description="HTH araC/xylS-type" evidence="9">
    <location>
        <begin position="415"/>
        <end position="512"/>
    </location>
</feature>
<dbReference type="PROSITE" id="PS00041">
    <property type="entry name" value="HTH_ARAC_FAMILY_1"/>
    <property type="match status" value="1"/>
</dbReference>